<name>A0A3N4K9I6_9PEZI</name>
<accession>A0A3N4K9I6</accession>
<dbReference type="OrthoDB" id="5330126at2759"/>
<dbReference type="Proteomes" id="UP000277580">
    <property type="component" value="Unassembled WGS sequence"/>
</dbReference>
<organism evidence="1 2">
    <name type="scientific">Morchella conica CCBAS932</name>
    <dbReference type="NCBI Taxonomy" id="1392247"/>
    <lineage>
        <taxon>Eukaryota</taxon>
        <taxon>Fungi</taxon>
        <taxon>Dikarya</taxon>
        <taxon>Ascomycota</taxon>
        <taxon>Pezizomycotina</taxon>
        <taxon>Pezizomycetes</taxon>
        <taxon>Pezizales</taxon>
        <taxon>Morchellaceae</taxon>
        <taxon>Morchella</taxon>
    </lineage>
</organism>
<proteinExistence type="predicted"/>
<dbReference type="EMBL" id="ML119193">
    <property type="protein sequence ID" value="RPB07176.1"/>
    <property type="molecule type" value="Genomic_DNA"/>
</dbReference>
<dbReference type="InParanoid" id="A0A3N4K9I6"/>
<evidence type="ECO:0000313" key="2">
    <source>
        <dbReference type="Proteomes" id="UP000277580"/>
    </source>
</evidence>
<dbReference type="AlphaFoldDB" id="A0A3N4K9I6"/>
<reference evidence="1 2" key="1">
    <citation type="journal article" date="2018" name="Nat. Ecol. Evol.">
        <title>Pezizomycetes genomes reveal the molecular basis of ectomycorrhizal truffle lifestyle.</title>
        <authorList>
            <person name="Murat C."/>
            <person name="Payen T."/>
            <person name="Noel B."/>
            <person name="Kuo A."/>
            <person name="Morin E."/>
            <person name="Chen J."/>
            <person name="Kohler A."/>
            <person name="Krizsan K."/>
            <person name="Balestrini R."/>
            <person name="Da Silva C."/>
            <person name="Montanini B."/>
            <person name="Hainaut M."/>
            <person name="Levati E."/>
            <person name="Barry K.W."/>
            <person name="Belfiori B."/>
            <person name="Cichocki N."/>
            <person name="Clum A."/>
            <person name="Dockter R.B."/>
            <person name="Fauchery L."/>
            <person name="Guy J."/>
            <person name="Iotti M."/>
            <person name="Le Tacon F."/>
            <person name="Lindquist E.A."/>
            <person name="Lipzen A."/>
            <person name="Malagnac F."/>
            <person name="Mello A."/>
            <person name="Molinier V."/>
            <person name="Miyauchi S."/>
            <person name="Poulain J."/>
            <person name="Riccioni C."/>
            <person name="Rubini A."/>
            <person name="Sitrit Y."/>
            <person name="Splivallo R."/>
            <person name="Traeger S."/>
            <person name="Wang M."/>
            <person name="Zifcakova L."/>
            <person name="Wipf D."/>
            <person name="Zambonelli A."/>
            <person name="Paolocci F."/>
            <person name="Nowrousian M."/>
            <person name="Ottonello S."/>
            <person name="Baldrian P."/>
            <person name="Spatafora J.W."/>
            <person name="Henrissat B."/>
            <person name="Nagy L.G."/>
            <person name="Aury J.M."/>
            <person name="Wincker P."/>
            <person name="Grigoriev I.V."/>
            <person name="Bonfante P."/>
            <person name="Martin F.M."/>
        </authorList>
    </citation>
    <scope>NUCLEOTIDE SEQUENCE [LARGE SCALE GENOMIC DNA]</scope>
    <source>
        <strain evidence="1 2">CCBAS932</strain>
    </source>
</reference>
<evidence type="ECO:0000313" key="1">
    <source>
        <dbReference type="EMBL" id="RPB07176.1"/>
    </source>
</evidence>
<protein>
    <submittedName>
        <fullName evidence="1">Uncharacterized protein</fullName>
    </submittedName>
</protein>
<gene>
    <name evidence="1" type="ORF">P167DRAFT_599215</name>
</gene>
<keyword evidence="2" id="KW-1185">Reference proteome</keyword>
<sequence>METFDQTGSHFIMNEREDQYSVNCSPGVYLSRPLAVNDMNQTISCRMAQNPEPPASNYTEDIDKLDLDQMNLTETTKRDYNANDVIIAYSASDARAWHPLSPELTTLFEGWTTLSWELPLDLPGFTGALMPIKFTPWISGAHQRECISRDEPENIIPLQYSMVLKKLEGFQQHGADDGEIFDDMEAPASFVDIAFQELYEAVRASYDMSPELPSDAILMYGIHLAAAV</sequence>